<comment type="similarity">
    <text evidence="1">Belongs to the WD repeat WDR55 family.</text>
</comment>
<accession>A0A8H5G051</accession>
<dbReference type="OrthoDB" id="2288928at2759"/>
<dbReference type="SMART" id="SM00320">
    <property type="entry name" value="WD40"/>
    <property type="match status" value="3"/>
</dbReference>
<protein>
    <recommendedName>
        <fullName evidence="4">WD repeat-containing protein JIP5</fullName>
    </recommendedName>
    <alternativeName>
        <fullName evidence="5">WD repeat-containing protein jip5</fullName>
    </alternativeName>
</protein>
<comment type="caution">
    <text evidence="8">The sequence shown here is derived from an EMBL/GenBank/DDBJ whole genome shotgun (WGS) entry which is preliminary data.</text>
</comment>
<feature type="compositionally biased region" description="Acidic residues" evidence="7">
    <location>
        <begin position="401"/>
        <end position="410"/>
    </location>
</feature>
<dbReference type="EMBL" id="JAACJN010000252">
    <property type="protein sequence ID" value="KAF5355394.1"/>
    <property type="molecule type" value="Genomic_DNA"/>
</dbReference>
<evidence type="ECO:0000313" key="9">
    <source>
        <dbReference type="Proteomes" id="UP000518752"/>
    </source>
</evidence>
<keyword evidence="2 6" id="KW-0853">WD repeat</keyword>
<dbReference type="PANTHER" id="PTHR44019:SF20">
    <property type="entry name" value="WD REPEAT-CONTAINING PROTEIN 55"/>
    <property type="match status" value="1"/>
</dbReference>
<evidence type="ECO:0000256" key="5">
    <source>
        <dbReference type="ARBA" id="ARBA00039514"/>
    </source>
</evidence>
<reference evidence="8 9" key="1">
    <citation type="journal article" date="2020" name="ISME J.">
        <title>Uncovering the hidden diversity of litter-decomposition mechanisms in mushroom-forming fungi.</title>
        <authorList>
            <person name="Floudas D."/>
            <person name="Bentzer J."/>
            <person name="Ahren D."/>
            <person name="Johansson T."/>
            <person name="Persson P."/>
            <person name="Tunlid A."/>
        </authorList>
    </citation>
    <scope>NUCLEOTIDE SEQUENCE [LARGE SCALE GENOMIC DNA]</scope>
    <source>
        <strain evidence="8 9">CBS 406.79</strain>
    </source>
</reference>
<evidence type="ECO:0000256" key="3">
    <source>
        <dbReference type="ARBA" id="ARBA00022737"/>
    </source>
</evidence>
<name>A0A8H5G051_9AGAR</name>
<feature type="repeat" description="WD" evidence="6">
    <location>
        <begin position="108"/>
        <end position="131"/>
    </location>
</feature>
<dbReference type="InterPro" id="IPR050505">
    <property type="entry name" value="WDR55/POC1"/>
</dbReference>
<keyword evidence="3" id="KW-0677">Repeat</keyword>
<evidence type="ECO:0000256" key="4">
    <source>
        <dbReference type="ARBA" id="ARBA00039238"/>
    </source>
</evidence>
<dbReference type="PROSITE" id="PS50082">
    <property type="entry name" value="WD_REPEATS_2"/>
    <property type="match status" value="1"/>
</dbReference>
<sequence>MSDISAGSQIFDLIFHPSHSTVYTALLSGKVKAFAYDQEGRNKQVLSIRVSHKSCRGLTINEDGTRIYAVGKGKCLHTIDTETGKIVETRAKAHDVAINRVKNVTSWLLSTGDDDGVVKLWDPRKKDAVRKYTQHFDYITDFLWLEDKKQLVATSGDGTLSVMDVRARTTEPFAQSEDQEDELLSIAPIKGVDHGHNADWDFLSSATKFLVGTQLGILSVFNRSSGWGDCVDRIPGHPQSIDALCSLPATLPNVDCTSTILSGSSDGFVRAVGVFPTKLHGVVADHGEWPVERIAVGEGMSQLTLDLEEGVEEKSVSSARQKSEELDDDARPPGNFWAGSAGHDALLKLTNLEVFFSGQASRLGADEREDSGEDEHIEEASPSRNLGRLPASDVGDKGSDSDSDDPDPEPELSGRRKRKKKEKDPLASKRKRGKNELEVEGAFFGEL</sequence>
<dbReference type="InterPro" id="IPR001680">
    <property type="entry name" value="WD40_rpt"/>
</dbReference>
<dbReference type="InterPro" id="IPR036322">
    <property type="entry name" value="WD40_repeat_dom_sf"/>
</dbReference>
<dbReference type="Gene3D" id="2.130.10.10">
    <property type="entry name" value="YVTN repeat-like/Quinoprotein amine dehydrogenase"/>
    <property type="match status" value="2"/>
</dbReference>
<proteinExistence type="inferred from homology"/>
<organism evidence="8 9">
    <name type="scientific">Collybiopsis confluens</name>
    <dbReference type="NCBI Taxonomy" id="2823264"/>
    <lineage>
        <taxon>Eukaryota</taxon>
        <taxon>Fungi</taxon>
        <taxon>Dikarya</taxon>
        <taxon>Basidiomycota</taxon>
        <taxon>Agaricomycotina</taxon>
        <taxon>Agaricomycetes</taxon>
        <taxon>Agaricomycetidae</taxon>
        <taxon>Agaricales</taxon>
        <taxon>Marasmiineae</taxon>
        <taxon>Omphalotaceae</taxon>
        <taxon>Collybiopsis</taxon>
    </lineage>
</organism>
<evidence type="ECO:0000256" key="1">
    <source>
        <dbReference type="ARBA" id="ARBA00007625"/>
    </source>
</evidence>
<evidence type="ECO:0000313" key="8">
    <source>
        <dbReference type="EMBL" id="KAF5355394.1"/>
    </source>
</evidence>
<dbReference type="PANTHER" id="PTHR44019">
    <property type="entry name" value="WD REPEAT-CONTAINING PROTEIN 55"/>
    <property type="match status" value="1"/>
</dbReference>
<evidence type="ECO:0000256" key="6">
    <source>
        <dbReference type="PROSITE-ProRule" id="PRU00221"/>
    </source>
</evidence>
<feature type="compositionally biased region" description="Acidic residues" evidence="7">
    <location>
        <begin position="367"/>
        <end position="377"/>
    </location>
</feature>
<feature type="region of interest" description="Disordered" evidence="7">
    <location>
        <begin position="363"/>
        <end position="447"/>
    </location>
</feature>
<evidence type="ECO:0000256" key="7">
    <source>
        <dbReference type="SAM" id="MobiDB-lite"/>
    </source>
</evidence>
<evidence type="ECO:0000256" key="2">
    <source>
        <dbReference type="ARBA" id="ARBA00022574"/>
    </source>
</evidence>
<dbReference type="Proteomes" id="UP000518752">
    <property type="component" value="Unassembled WGS sequence"/>
</dbReference>
<gene>
    <name evidence="8" type="ORF">D9757_012546</name>
</gene>
<feature type="region of interest" description="Disordered" evidence="7">
    <location>
        <begin position="309"/>
        <end position="337"/>
    </location>
</feature>
<dbReference type="AlphaFoldDB" id="A0A8H5G051"/>
<keyword evidence="9" id="KW-1185">Reference proteome</keyword>
<dbReference type="SUPFAM" id="SSF50978">
    <property type="entry name" value="WD40 repeat-like"/>
    <property type="match status" value="1"/>
</dbReference>
<dbReference type="Pfam" id="PF24796">
    <property type="entry name" value="WDR55"/>
    <property type="match status" value="1"/>
</dbReference>
<dbReference type="InterPro" id="IPR015943">
    <property type="entry name" value="WD40/YVTN_repeat-like_dom_sf"/>
</dbReference>